<dbReference type="ZFIN" id="ZDB-GENE-120111-3">
    <property type="gene designation" value="il17rc"/>
</dbReference>
<dbReference type="Gene3D" id="3.40.50.11530">
    <property type="match status" value="1"/>
</dbReference>
<dbReference type="Pfam" id="PF08357">
    <property type="entry name" value="SEFIR"/>
    <property type="match status" value="1"/>
</dbReference>
<dbReference type="InterPro" id="IPR039465">
    <property type="entry name" value="IL-17_rcpt-like"/>
</dbReference>
<evidence type="ECO:0000256" key="7">
    <source>
        <dbReference type="ARBA" id="ARBA00023180"/>
    </source>
</evidence>
<dbReference type="CTD" id="84818"/>
<evidence type="ECO:0000313" key="11">
    <source>
        <dbReference type="Proteomes" id="UP000000437"/>
    </source>
</evidence>
<evidence type="ECO:0000259" key="10">
    <source>
        <dbReference type="PROSITE" id="PS51534"/>
    </source>
</evidence>
<evidence type="ECO:0000313" key="12">
    <source>
        <dbReference type="RefSeq" id="XP_009304517.1"/>
    </source>
</evidence>
<evidence type="ECO:0000313" key="13">
    <source>
        <dbReference type="ZFIN" id="ZDB-GENE-120111-3"/>
    </source>
</evidence>
<keyword evidence="11" id="KW-1185">Reference proteome</keyword>
<keyword evidence="7" id="KW-0325">Glycoprotein</keyword>
<comment type="subcellular location">
    <subcellularLocation>
        <location evidence="1">Membrane</location>
        <topology evidence="1">Single-pass type I membrane protein</topology>
    </subcellularLocation>
</comment>
<dbReference type="PANTHER" id="PTHR15583:SF12">
    <property type="entry name" value="INTERLEUKIN-17 RECEPTOR C"/>
    <property type="match status" value="1"/>
</dbReference>
<dbReference type="RefSeq" id="XP_009304517.1">
    <property type="nucleotide sequence ID" value="XM_009306242.4"/>
</dbReference>
<name>A0A8M3B491_DANRE</name>
<evidence type="ECO:0000256" key="4">
    <source>
        <dbReference type="ARBA" id="ARBA00022989"/>
    </source>
</evidence>
<dbReference type="Proteomes" id="UP000000437">
    <property type="component" value="Chromosome 11"/>
</dbReference>
<dbReference type="AGR" id="ZFIN:ZDB-GENE-120111-3"/>
<evidence type="ECO:0000256" key="1">
    <source>
        <dbReference type="ARBA" id="ARBA00004479"/>
    </source>
</evidence>
<dbReference type="GO" id="GO:0016020">
    <property type="term" value="C:membrane"/>
    <property type="evidence" value="ECO:0007669"/>
    <property type="project" value="UniProtKB-SubCell"/>
</dbReference>
<dbReference type="GO" id="GO:0030368">
    <property type="term" value="F:interleukin-17 receptor activity"/>
    <property type="evidence" value="ECO:0000318"/>
    <property type="project" value="GO_Central"/>
</dbReference>
<proteinExistence type="predicted"/>
<accession>A0A8M3B491</accession>
<dbReference type="AlphaFoldDB" id="A0A8M3B491"/>
<feature type="chain" id="PRO_5043265597" evidence="9">
    <location>
        <begin position="20"/>
        <end position="680"/>
    </location>
</feature>
<dbReference type="GlyGen" id="A0A8M3B491">
    <property type="glycosylation" value="1 site"/>
</dbReference>
<organism evidence="11 12">
    <name type="scientific">Danio rerio</name>
    <name type="common">Zebrafish</name>
    <name type="synonym">Brachydanio rerio</name>
    <dbReference type="NCBI Taxonomy" id="7955"/>
    <lineage>
        <taxon>Eukaryota</taxon>
        <taxon>Metazoa</taxon>
        <taxon>Chordata</taxon>
        <taxon>Craniata</taxon>
        <taxon>Vertebrata</taxon>
        <taxon>Euteleostomi</taxon>
        <taxon>Actinopterygii</taxon>
        <taxon>Neopterygii</taxon>
        <taxon>Teleostei</taxon>
        <taxon>Ostariophysi</taxon>
        <taxon>Cypriniformes</taxon>
        <taxon>Danionidae</taxon>
        <taxon>Danioninae</taxon>
        <taxon>Danio</taxon>
    </lineage>
</organism>
<keyword evidence="4 8" id="KW-1133">Transmembrane helix</keyword>
<evidence type="ECO:0000256" key="6">
    <source>
        <dbReference type="ARBA" id="ARBA00023170"/>
    </source>
</evidence>
<sequence length="680" mass="77123">MDLTSFISKLLLLAGTCVCSMERVTHRPENNITCPQTLLNCTLKRTDPLSASDVTCCPASVCHSVTVKPKLCCYNQDCKPCFWINIQLSFIEDTEDVSDESVYEGSEENSGEDSEYVSESNDHTLCQMKENFNCEEHTDDKVTIAVCYQSAESNEMRCNRLDFTVVSSERHKPLDLTLVEYEDVLFGRKMTISVGSKKTEAEVPTLKTVCSSRDLKDIQQCKGLRIQTETHKGLDKMILISKDEGASQPLYTCMKRGREGKCWPLPNNSIPLASITDCICFQAWKQDSERSEICPFEGNKTDFRANVWSQTSVSVVHMKTNDNEPMLSWNLTSPCRISPELWPCLLQADGVCKEVKGFRQKCCNTWTENSTKLWASGTFVNIPSENQQPLCIMLKVDEEIMQYCQHPLERQYWSLLLLLPLIGVCLTVVGGLLLVNKIKWSLSEWDRCYSQDTRGQVLLLHSPATNSQLVRKIGQLLSELGFRVFLDLWNPAELGSCGPTAWLHSKLDHIKKHGGKALLLLSQSTLQRADLFWDAAVERQNNPEANCSDTLASALGCIFADRQKGGAVQRFILVQIDSPELLVNEENDLPKLLRGLPLYKLPSQAQGLLTELCLEKPNNVNEKLKKMWWMKRAQRKLATGMQNFWKMTRVRTESMNTQTDSLSVDMEDTEERVCLRHELH</sequence>
<keyword evidence="5 8" id="KW-0472">Membrane</keyword>
<keyword evidence="6" id="KW-0675">Receptor</keyword>
<dbReference type="InterPro" id="IPR013568">
    <property type="entry name" value="SEFIR_dom"/>
</dbReference>
<dbReference type="PROSITE" id="PS51534">
    <property type="entry name" value="SEFIR"/>
    <property type="match status" value="1"/>
</dbReference>
<reference evidence="12" key="1">
    <citation type="submission" date="2025-08" db="UniProtKB">
        <authorList>
            <consortium name="RefSeq"/>
        </authorList>
    </citation>
    <scope>IDENTIFICATION</scope>
    <source>
        <strain evidence="12">Tuebingen</strain>
        <tissue evidence="12">Fibroblasts and whole tissue</tissue>
    </source>
</reference>
<dbReference type="PANTHER" id="PTHR15583">
    <property type="entry name" value="INTERLEUKIN-17 RECEPTOR"/>
    <property type="match status" value="1"/>
</dbReference>
<evidence type="ECO:0000256" key="5">
    <source>
        <dbReference type="ARBA" id="ARBA00023136"/>
    </source>
</evidence>
<feature type="domain" description="SEFIR" evidence="10">
    <location>
        <begin position="454"/>
        <end position="610"/>
    </location>
</feature>
<dbReference type="GeneID" id="100538314"/>
<evidence type="ECO:0000256" key="8">
    <source>
        <dbReference type="SAM" id="Phobius"/>
    </source>
</evidence>
<feature type="signal peptide" evidence="9">
    <location>
        <begin position="1"/>
        <end position="19"/>
    </location>
</feature>
<evidence type="ECO:0000256" key="2">
    <source>
        <dbReference type="ARBA" id="ARBA00022692"/>
    </source>
</evidence>
<dbReference type="RefSeq" id="XP_073773186.1">
    <property type="nucleotide sequence ID" value="XM_073917085.1"/>
</dbReference>
<protein>
    <submittedName>
        <fullName evidence="12">Uncharacterized protein il17rc</fullName>
    </submittedName>
</protein>
<dbReference type="FunCoup" id="A0A8M3B491">
    <property type="interactions" value="7"/>
</dbReference>
<evidence type="ECO:0000256" key="3">
    <source>
        <dbReference type="ARBA" id="ARBA00022729"/>
    </source>
</evidence>
<keyword evidence="2 8" id="KW-0812">Transmembrane</keyword>
<evidence type="ECO:0000256" key="9">
    <source>
        <dbReference type="SAM" id="SignalP"/>
    </source>
</evidence>
<dbReference type="OrthoDB" id="10045365at2759"/>
<keyword evidence="3 9" id="KW-0732">Signal</keyword>
<gene>
    <name evidence="12 13" type="primary">il17rc</name>
</gene>
<feature type="transmembrane region" description="Helical" evidence="8">
    <location>
        <begin position="412"/>
        <end position="435"/>
    </location>
</feature>